<evidence type="ECO:0000313" key="2">
    <source>
        <dbReference type="Proteomes" id="UP000233398"/>
    </source>
</evidence>
<organism evidence="1 2">
    <name type="scientific">Rhodohalobacter barkolensis</name>
    <dbReference type="NCBI Taxonomy" id="2053187"/>
    <lineage>
        <taxon>Bacteria</taxon>
        <taxon>Pseudomonadati</taxon>
        <taxon>Balneolota</taxon>
        <taxon>Balneolia</taxon>
        <taxon>Balneolales</taxon>
        <taxon>Balneolaceae</taxon>
        <taxon>Rhodohalobacter</taxon>
    </lineage>
</organism>
<protein>
    <recommendedName>
        <fullName evidence="3">DUF2459 domain-containing protein</fullName>
    </recommendedName>
</protein>
<gene>
    <name evidence="1" type="ORF">CWD77_08720</name>
</gene>
<dbReference type="PROSITE" id="PS51257">
    <property type="entry name" value="PROKAR_LIPOPROTEIN"/>
    <property type="match status" value="1"/>
</dbReference>
<evidence type="ECO:0000313" key="1">
    <source>
        <dbReference type="EMBL" id="PKD43639.1"/>
    </source>
</evidence>
<dbReference type="RefSeq" id="WP_101073181.1">
    <property type="nucleotide sequence ID" value="NZ_PISP01000002.1"/>
</dbReference>
<proteinExistence type="predicted"/>
<comment type="caution">
    <text evidence="1">The sequence shown here is derived from an EMBL/GenBank/DDBJ whole genome shotgun (WGS) entry which is preliminary data.</text>
</comment>
<dbReference type="OrthoDB" id="211174at2"/>
<dbReference type="Pfam" id="PF09601">
    <property type="entry name" value="DUF2459"/>
    <property type="match status" value="1"/>
</dbReference>
<dbReference type="Proteomes" id="UP000233398">
    <property type="component" value="Unassembled WGS sequence"/>
</dbReference>
<sequence length="216" mass="24466">MKLNQSLLLLLAVVIFSGCLKSTHDLYPEDPDLRSIPVYIVSHGWHAGIAIESEYIVNQIPDHPDMPDTNYLKFGWGDARYYSDLEAGFWLMMRAALLPTKSAVHIVGFDSPVEHYFSGSKVVKIKITEEGASELGKFVRESIKVDDNDQPIFYGEGLYRNSLFFESDRTYILPRTSNKWTAKALRKTGYPISPFYAFTSDNVIQQASKEGTVIQE</sequence>
<dbReference type="InterPro" id="IPR011727">
    <property type="entry name" value="CHP02117"/>
</dbReference>
<accession>A0A2N0VHH6</accession>
<evidence type="ECO:0008006" key="3">
    <source>
        <dbReference type="Google" id="ProtNLM"/>
    </source>
</evidence>
<name>A0A2N0VHH6_9BACT</name>
<dbReference type="EMBL" id="PISP01000002">
    <property type="protein sequence ID" value="PKD43639.1"/>
    <property type="molecule type" value="Genomic_DNA"/>
</dbReference>
<dbReference type="AlphaFoldDB" id="A0A2N0VHH6"/>
<reference evidence="1 2" key="1">
    <citation type="submission" date="2017-11" db="EMBL/GenBank/DDBJ databases">
        <title>Rhodohalobacter 15182 sp. nov., isolated from a salt lake.</title>
        <authorList>
            <person name="Han S."/>
        </authorList>
    </citation>
    <scope>NUCLEOTIDE SEQUENCE [LARGE SCALE GENOMIC DNA]</scope>
    <source>
        <strain evidence="1 2">15182</strain>
    </source>
</reference>
<keyword evidence="2" id="KW-1185">Reference proteome</keyword>